<organism evidence="2 3">
    <name type="scientific">Microvirga vignae</name>
    <dbReference type="NCBI Taxonomy" id="1225564"/>
    <lineage>
        <taxon>Bacteria</taxon>
        <taxon>Pseudomonadati</taxon>
        <taxon>Pseudomonadota</taxon>
        <taxon>Alphaproteobacteria</taxon>
        <taxon>Hyphomicrobiales</taxon>
        <taxon>Methylobacteriaceae</taxon>
        <taxon>Microvirga</taxon>
    </lineage>
</organism>
<dbReference type="Proteomes" id="UP000035489">
    <property type="component" value="Unassembled WGS sequence"/>
</dbReference>
<dbReference type="AlphaFoldDB" id="A0A0H1RBK8"/>
<evidence type="ECO:0000256" key="1">
    <source>
        <dbReference type="SAM" id="MobiDB-lite"/>
    </source>
</evidence>
<feature type="compositionally biased region" description="Basic residues" evidence="1">
    <location>
        <begin position="38"/>
        <end position="47"/>
    </location>
</feature>
<protein>
    <submittedName>
        <fullName evidence="2">Uncharacterized protein</fullName>
    </submittedName>
</protein>
<evidence type="ECO:0000313" key="2">
    <source>
        <dbReference type="EMBL" id="KLK89967.1"/>
    </source>
</evidence>
<dbReference type="EMBL" id="LCYG01000107">
    <property type="protein sequence ID" value="KLK89967.1"/>
    <property type="molecule type" value="Genomic_DNA"/>
</dbReference>
<feature type="region of interest" description="Disordered" evidence="1">
    <location>
        <begin position="1"/>
        <end position="108"/>
    </location>
</feature>
<name>A0A0H1RBK8_9HYPH</name>
<sequence>MAKRPEEDEQPEINGAARMPHLDRLEKLANTAATAARAKQRRARKNGMHQQEEPSDVRNLRHDDEARAQAEEAMRQMMQSHKASGAGGDGLAIVNRATVRTLRWPERG</sequence>
<dbReference type="STRING" id="1225564.AA309_28370"/>
<evidence type="ECO:0000313" key="3">
    <source>
        <dbReference type="Proteomes" id="UP000035489"/>
    </source>
</evidence>
<reference evidence="2 3" key="1">
    <citation type="submission" date="2015-05" db="EMBL/GenBank/DDBJ databases">
        <title>Draft genome sequence of Microvirga vignae strain BR3299, a novel nitrogen fixing bacteria isolated from Brazil semi-aired region.</title>
        <authorList>
            <person name="Zilli J.E."/>
            <person name="Passos S.R."/>
            <person name="Leite J."/>
            <person name="Baldani J.I."/>
            <person name="Xavier G.R."/>
            <person name="Rumjaneck N.G."/>
            <person name="Simoes-Araujo J.L."/>
        </authorList>
    </citation>
    <scope>NUCLEOTIDE SEQUENCE [LARGE SCALE GENOMIC DNA]</scope>
    <source>
        <strain evidence="2 3">BR3299</strain>
    </source>
</reference>
<keyword evidence="3" id="KW-1185">Reference proteome</keyword>
<proteinExistence type="predicted"/>
<gene>
    <name evidence="2" type="ORF">AA309_28370</name>
</gene>
<dbReference type="PATRIC" id="fig|1225564.3.peg.206"/>
<feature type="compositionally biased region" description="Basic and acidic residues" evidence="1">
    <location>
        <begin position="50"/>
        <end position="74"/>
    </location>
</feature>
<accession>A0A0H1RBK8</accession>
<comment type="caution">
    <text evidence="2">The sequence shown here is derived from an EMBL/GenBank/DDBJ whole genome shotgun (WGS) entry which is preliminary data.</text>
</comment>